<comment type="caution">
    <text evidence="2">The sequence shown here is derived from an EMBL/GenBank/DDBJ whole genome shotgun (WGS) entry which is preliminary data.</text>
</comment>
<dbReference type="AlphaFoldDB" id="A0AAN9B3I0"/>
<dbReference type="InterPro" id="IPR009057">
    <property type="entry name" value="Homeodomain-like_sf"/>
</dbReference>
<reference evidence="2 3" key="1">
    <citation type="submission" date="2024-02" db="EMBL/GenBank/DDBJ databases">
        <title>Chromosome-scale genome assembly of the rough periwinkle Littorina saxatilis.</title>
        <authorList>
            <person name="De Jode A."/>
            <person name="Faria R."/>
            <person name="Formenti G."/>
            <person name="Sims Y."/>
            <person name="Smith T.P."/>
            <person name="Tracey A."/>
            <person name="Wood J.M.D."/>
            <person name="Zagrodzka Z.B."/>
            <person name="Johannesson K."/>
            <person name="Butlin R.K."/>
            <person name="Leder E.H."/>
        </authorList>
    </citation>
    <scope>NUCLEOTIDE SEQUENCE [LARGE SCALE GENOMIC DNA]</scope>
    <source>
        <strain evidence="2">Snail1</strain>
        <tissue evidence="2">Muscle</tissue>
    </source>
</reference>
<accession>A0AAN9B3I0</accession>
<proteinExistence type="predicted"/>
<name>A0AAN9B3I0_9CAEN</name>
<dbReference type="GO" id="GO:0015074">
    <property type="term" value="P:DNA integration"/>
    <property type="evidence" value="ECO:0007669"/>
    <property type="project" value="InterPro"/>
</dbReference>
<evidence type="ECO:0000313" key="3">
    <source>
        <dbReference type="Proteomes" id="UP001374579"/>
    </source>
</evidence>
<dbReference type="Gene3D" id="3.30.420.10">
    <property type="entry name" value="Ribonuclease H-like superfamily/Ribonuclease H"/>
    <property type="match status" value="1"/>
</dbReference>
<dbReference type="PANTHER" id="PTHR23022">
    <property type="entry name" value="TRANSPOSABLE ELEMENT-RELATED"/>
    <property type="match status" value="1"/>
</dbReference>
<sequence length="310" mass="35248">MPPRRKVITFNKARAIAWLQDGVSKREVGRRHGVSHSVVVRLHQKFQATNRRFWRGPGQDGLRRQHSVKIASSEDKLCSSEAPLQTMIIRGQLRVATNTNVSTKTIRKRLHEVGLRSRRPAVRPRLTAAHRQARLAFCHNHARWTRQQWADVLFSDESPFNLHHHDGRARVWRRRGERYNNGLVQERVAFGGGSIMVWGAFSFRHRTPLYHIVGNLTGQRYRDEIVAPLVLPALHQIGVQAVFLDDNATPHRARLVNNFIQQAGVTRMNWPAAALISTPSSTCGMSWTGNCFSSCKSNGRPFLRPSAGSW</sequence>
<dbReference type="PANTHER" id="PTHR23022:SF135">
    <property type="entry name" value="SI:DKEY-77F5.3"/>
    <property type="match status" value="1"/>
</dbReference>
<evidence type="ECO:0000313" key="2">
    <source>
        <dbReference type="EMBL" id="KAK7098565.1"/>
    </source>
</evidence>
<dbReference type="SUPFAM" id="SSF46689">
    <property type="entry name" value="Homeodomain-like"/>
    <property type="match status" value="1"/>
</dbReference>
<keyword evidence="3" id="KW-1185">Reference proteome</keyword>
<dbReference type="Pfam" id="PF01498">
    <property type="entry name" value="HTH_Tnp_Tc3_2"/>
    <property type="match status" value="1"/>
</dbReference>
<evidence type="ECO:0000259" key="1">
    <source>
        <dbReference type="Pfam" id="PF01498"/>
    </source>
</evidence>
<dbReference type="InterPro" id="IPR052338">
    <property type="entry name" value="Transposase_5"/>
</dbReference>
<dbReference type="GO" id="GO:0006313">
    <property type="term" value="P:DNA transposition"/>
    <property type="evidence" value="ECO:0007669"/>
    <property type="project" value="InterPro"/>
</dbReference>
<gene>
    <name evidence="2" type="ORF">V1264_002829</name>
</gene>
<dbReference type="InterPro" id="IPR036397">
    <property type="entry name" value="RNaseH_sf"/>
</dbReference>
<dbReference type="Proteomes" id="UP001374579">
    <property type="component" value="Unassembled WGS sequence"/>
</dbReference>
<feature type="domain" description="Transposase Tc1-like" evidence="1">
    <location>
        <begin position="96"/>
        <end position="142"/>
    </location>
</feature>
<protein>
    <recommendedName>
        <fullName evidence="1">Transposase Tc1-like domain-containing protein</fullName>
    </recommendedName>
</protein>
<organism evidence="2 3">
    <name type="scientific">Littorina saxatilis</name>
    <dbReference type="NCBI Taxonomy" id="31220"/>
    <lineage>
        <taxon>Eukaryota</taxon>
        <taxon>Metazoa</taxon>
        <taxon>Spiralia</taxon>
        <taxon>Lophotrochozoa</taxon>
        <taxon>Mollusca</taxon>
        <taxon>Gastropoda</taxon>
        <taxon>Caenogastropoda</taxon>
        <taxon>Littorinimorpha</taxon>
        <taxon>Littorinoidea</taxon>
        <taxon>Littorinidae</taxon>
        <taxon>Littorina</taxon>
    </lineage>
</organism>
<dbReference type="GO" id="GO:0003677">
    <property type="term" value="F:DNA binding"/>
    <property type="evidence" value="ECO:0007669"/>
    <property type="project" value="InterPro"/>
</dbReference>
<dbReference type="EMBL" id="JBAMIC010000012">
    <property type="protein sequence ID" value="KAK7098565.1"/>
    <property type="molecule type" value="Genomic_DNA"/>
</dbReference>
<dbReference type="InterPro" id="IPR002492">
    <property type="entry name" value="Transposase_Tc1-like"/>
</dbReference>